<organism evidence="1 2">
    <name type="scientific">Sphingomonas morindae</name>
    <dbReference type="NCBI Taxonomy" id="1541170"/>
    <lineage>
        <taxon>Bacteria</taxon>
        <taxon>Pseudomonadati</taxon>
        <taxon>Pseudomonadota</taxon>
        <taxon>Alphaproteobacteria</taxon>
        <taxon>Sphingomonadales</taxon>
        <taxon>Sphingomonadaceae</taxon>
        <taxon>Sphingomonas</taxon>
    </lineage>
</organism>
<dbReference type="EMBL" id="CP084930">
    <property type="protein sequence ID" value="USI74332.1"/>
    <property type="molecule type" value="Genomic_DNA"/>
</dbReference>
<dbReference type="PROSITE" id="PS51197">
    <property type="entry name" value="HTH_RRF2_2"/>
    <property type="match status" value="1"/>
</dbReference>
<dbReference type="RefSeq" id="WP_252168135.1">
    <property type="nucleotide sequence ID" value="NZ_CP084930.1"/>
</dbReference>
<dbReference type="PANTHER" id="PTHR33221:SF2">
    <property type="entry name" value="TRANSCRIPTIONAL REGULATOR"/>
    <property type="match status" value="1"/>
</dbReference>
<dbReference type="PANTHER" id="PTHR33221">
    <property type="entry name" value="WINGED HELIX-TURN-HELIX TRANSCRIPTIONAL REGULATOR, RRF2 FAMILY"/>
    <property type="match status" value="1"/>
</dbReference>
<sequence length="141" mass="14277">MRLSSLADYAVVLMAAAARHGAGARLSATSLAGETGVPLPTAQKLTGRLAAARLIETSRGAGGGFVLARAAAAISLAEIIEAVEGPIALTACIVDEGKQDCALERGCPVKPHWAIVNEALRGAFSGVTLDRLAGLAEEVMA</sequence>
<evidence type="ECO:0000313" key="1">
    <source>
        <dbReference type="EMBL" id="USI74332.1"/>
    </source>
</evidence>
<name>A0ABY4XBP0_9SPHN</name>
<gene>
    <name evidence="1" type="ORF">LHA26_07765</name>
</gene>
<proteinExistence type="predicted"/>
<dbReference type="InterPro" id="IPR000944">
    <property type="entry name" value="Tscrpt_reg_Rrf2"/>
</dbReference>
<dbReference type="InterPro" id="IPR036388">
    <property type="entry name" value="WH-like_DNA-bd_sf"/>
</dbReference>
<dbReference type="InterPro" id="IPR030489">
    <property type="entry name" value="TR_Rrf2-type_CS"/>
</dbReference>
<reference evidence="1" key="1">
    <citation type="journal article" date="2022" name="Toxins">
        <title>Genomic Analysis of Sphingopyxis sp. USTB-05 for Biodegrading Cyanobacterial Hepatotoxins.</title>
        <authorList>
            <person name="Liu C."/>
            <person name="Xu Q."/>
            <person name="Zhao Z."/>
            <person name="Zhang H."/>
            <person name="Liu X."/>
            <person name="Yin C."/>
            <person name="Liu Y."/>
            <person name="Yan H."/>
        </authorList>
    </citation>
    <scope>NUCLEOTIDE SEQUENCE</scope>
    <source>
        <strain evidence="1">NBD5</strain>
    </source>
</reference>
<accession>A0ABY4XBP0</accession>
<dbReference type="Gene3D" id="1.10.10.10">
    <property type="entry name" value="Winged helix-like DNA-binding domain superfamily/Winged helix DNA-binding domain"/>
    <property type="match status" value="1"/>
</dbReference>
<dbReference type="SUPFAM" id="SSF46785">
    <property type="entry name" value="Winged helix' DNA-binding domain"/>
    <property type="match status" value="1"/>
</dbReference>
<dbReference type="NCBIfam" id="TIGR00738">
    <property type="entry name" value="rrf2_super"/>
    <property type="match status" value="1"/>
</dbReference>
<keyword evidence="2" id="KW-1185">Reference proteome</keyword>
<protein>
    <submittedName>
        <fullName evidence="1">Rrf2 family transcriptional regulator</fullName>
    </submittedName>
</protein>
<dbReference type="PROSITE" id="PS01332">
    <property type="entry name" value="HTH_RRF2_1"/>
    <property type="match status" value="1"/>
</dbReference>
<dbReference type="InterPro" id="IPR036390">
    <property type="entry name" value="WH_DNA-bd_sf"/>
</dbReference>
<dbReference type="Pfam" id="PF02082">
    <property type="entry name" value="Rrf2"/>
    <property type="match status" value="1"/>
</dbReference>
<evidence type="ECO:0000313" key="2">
    <source>
        <dbReference type="Proteomes" id="UP001056937"/>
    </source>
</evidence>
<dbReference type="Proteomes" id="UP001056937">
    <property type="component" value="Chromosome 1"/>
</dbReference>